<dbReference type="GeneID" id="93506951"/>
<accession>A0ABW7TQ63</accession>
<keyword evidence="3" id="KW-1185">Reference proteome</keyword>
<evidence type="ECO:0000313" key="2">
    <source>
        <dbReference type="EMBL" id="MFI1463173.1"/>
    </source>
</evidence>
<comment type="caution">
    <text evidence="2">The sequence shown here is derived from an EMBL/GenBank/DDBJ whole genome shotgun (WGS) entry which is preliminary data.</text>
</comment>
<proteinExistence type="predicted"/>
<dbReference type="PANTHER" id="PTHR43162:SF1">
    <property type="entry name" value="PRESTALK A DIFFERENTIATION PROTEIN A"/>
    <property type="match status" value="1"/>
</dbReference>
<dbReference type="Pfam" id="PF13460">
    <property type="entry name" value="NAD_binding_10"/>
    <property type="match status" value="1"/>
</dbReference>
<feature type="domain" description="NAD(P)-binding" evidence="1">
    <location>
        <begin position="6"/>
        <end position="182"/>
    </location>
</feature>
<protein>
    <submittedName>
        <fullName evidence="2">NAD(P)H-binding protein</fullName>
    </submittedName>
</protein>
<dbReference type="Gene3D" id="3.90.25.10">
    <property type="entry name" value="UDP-galactose 4-epimerase, domain 1"/>
    <property type="match status" value="1"/>
</dbReference>
<dbReference type="SUPFAM" id="SSF51735">
    <property type="entry name" value="NAD(P)-binding Rossmann-fold domains"/>
    <property type="match status" value="1"/>
</dbReference>
<organism evidence="2 3">
    <name type="scientific">Nocardia carnea</name>
    <dbReference type="NCBI Taxonomy" id="37328"/>
    <lineage>
        <taxon>Bacteria</taxon>
        <taxon>Bacillati</taxon>
        <taxon>Actinomycetota</taxon>
        <taxon>Actinomycetes</taxon>
        <taxon>Mycobacteriales</taxon>
        <taxon>Nocardiaceae</taxon>
        <taxon>Nocardia</taxon>
    </lineage>
</organism>
<evidence type="ECO:0000259" key="1">
    <source>
        <dbReference type="Pfam" id="PF13460"/>
    </source>
</evidence>
<reference evidence="2 3" key="1">
    <citation type="submission" date="2024-10" db="EMBL/GenBank/DDBJ databases">
        <title>The Natural Products Discovery Center: Release of the First 8490 Sequenced Strains for Exploring Actinobacteria Biosynthetic Diversity.</title>
        <authorList>
            <person name="Kalkreuter E."/>
            <person name="Kautsar S.A."/>
            <person name="Yang D."/>
            <person name="Bader C.D."/>
            <person name="Teijaro C.N."/>
            <person name="Fluegel L."/>
            <person name="Davis C.M."/>
            <person name="Simpson J.R."/>
            <person name="Lauterbach L."/>
            <person name="Steele A.D."/>
            <person name="Gui C."/>
            <person name="Meng S."/>
            <person name="Li G."/>
            <person name="Viehrig K."/>
            <person name="Ye F."/>
            <person name="Su P."/>
            <person name="Kiefer A.F."/>
            <person name="Nichols A."/>
            <person name="Cepeda A.J."/>
            <person name="Yan W."/>
            <person name="Fan B."/>
            <person name="Jiang Y."/>
            <person name="Adhikari A."/>
            <person name="Zheng C.-J."/>
            <person name="Schuster L."/>
            <person name="Cowan T.M."/>
            <person name="Smanski M.J."/>
            <person name="Chevrette M.G."/>
            <person name="De Carvalho L.P.S."/>
            <person name="Shen B."/>
        </authorList>
    </citation>
    <scope>NUCLEOTIDE SEQUENCE [LARGE SCALE GENOMIC DNA]</scope>
    <source>
        <strain evidence="2 3">NPDC020568</strain>
    </source>
</reference>
<evidence type="ECO:0000313" key="3">
    <source>
        <dbReference type="Proteomes" id="UP001611263"/>
    </source>
</evidence>
<dbReference type="InterPro" id="IPR036291">
    <property type="entry name" value="NAD(P)-bd_dom_sf"/>
</dbReference>
<dbReference type="Proteomes" id="UP001611263">
    <property type="component" value="Unassembled WGS sequence"/>
</dbReference>
<dbReference type="InterPro" id="IPR051604">
    <property type="entry name" value="Ergot_Alk_Oxidoreductase"/>
</dbReference>
<dbReference type="EMBL" id="JBIRUQ010000005">
    <property type="protein sequence ID" value="MFI1463173.1"/>
    <property type="molecule type" value="Genomic_DNA"/>
</dbReference>
<dbReference type="InterPro" id="IPR016040">
    <property type="entry name" value="NAD(P)-bd_dom"/>
</dbReference>
<dbReference type="PANTHER" id="PTHR43162">
    <property type="match status" value="1"/>
</dbReference>
<name>A0ABW7TQ63_9NOCA</name>
<dbReference type="RefSeq" id="WP_051157910.1">
    <property type="nucleotide sequence ID" value="NZ_JBIRUQ010000005.1"/>
</dbReference>
<gene>
    <name evidence="2" type="ORF">ACH4WX_20850</name>
</gene>
<sequence>MILVTGATGTVGRPLLELLSAGDEPVRAMVRNPAAAVVPPAVEVMRGDFDAPASLPGALAGVSAAFLLTAPSTPNGDHDAVFVTAARQAGVERIVKLSAIGTGAVTPEGEVIGSQHADGERVLRDGDVEWTILRPSVFASNTLSWADAIRHGRPVANLTGAGRQGVIHPRDIASVAATALTADGHTGRVYTLTGPESLSVPEQVTILGEVLGRTVTHTDIDPGTIRAQLAGSGMTNAAVRIMVNGLSYARSGRNDTVTSDVYSVTGRSPMTYRSWAEEHRTWFGTQARGGSDAVRS</sequence>
<dbReference type="Gene3D" id="3.40.50.720">
    <property type="entry name" value="NAD(P)-binding Rossmann-like Domain"/>
    <property type="match status" value="1"/>
</dbReference>